<evidence type="ECO:0000313" key="3">
    <source>
        <dbReference type="Proteomes" id="UP000585474"/>
    </source>
</evidence>
<comment type="caution">
    <text evidence="2">The sequence shown here is derived from an EMBL/GenBank/DDBJ whole genome shotgun (WGS) entry which is preliminary data.</text>
</comment>
<feature type="region of interest" description="Disordered" evidence="1">
    <location>
        <begin position="1"/>
        <end position="46"/>
    </location>
</feature>
<proteinExistence type="predicted"/>
<evidence type="ECO:0000256" key="1">
    <source>
        <dbReference type="SAM" id="MobiDB-lite"/>
    </source>
</evidence>
<keyword evidence="3" id="KW-1185">Reference proteome</keyword>
<dbReference type="AlphaFoldDB" id="A0A7J0GQF2"/>
<feature type="compositionally biased region" description="Basic residues" evidence="1">
    <location>
        <begin position="1"/>
        <end position="10"/>
    </location>
</feature>
<feature type="compositionally biased region" description="Basic and acidic residues" evidence="1">
    <location>
        <begin position="31"/>
        <end position="46"/>
    </location>
</feature>
<dbReference type="Proteomes" id="UP000585474">
    <property type="component" value="Unassembled WGS sequence"/>
</dbReference>
<dbReference type="EMBL" id="BJWL01000023">
    <property type="protein sequence ID" value="GFZ13019.1"/>
    <property type="molecule type" value="Genomic_DNA"/>
</dbReference>
<accession>A0A7J0GQF2</accession>
<sequence>MAGRGRSKPLRRGDQSKAMTTDGVMGRVHGSRRDPRKDRKSRDGRIDRNLVEIDQAKYSTGDNTLALGDLTSNLKVAMASSMEMTWRGPMDSFLPPSRGFGDEQPLKRSWATSFVMVLGRRAYLSLWRIYPTSVAPYSKWRGGLRDLRVVNYNPCVISKQ</sequence>
<evidence type="ECO:0000313" key="2">
    <source>
        <dbReference type="EMBL" id="GFZ13019.1"/>
    </source>
</evidence>
<organism evidence="2 3">
    <name type="scientific">Actinidia rufa</name>
    <dbReference type="NCBI Taxonomy" id="165716"/>
    <lineage>
        <taxon>Eukaryota</taxon>
        <taxon>Viridiplantae</taxon>
        <taxon>Streptophyta</taxon>
        <taxon>Embryophyta</taxon>
        <taxon>Tracheophyta</taxon>
        <taxon>Spermatophyta</taxon>
        <taxon>Magnoliopsida</taxon>
        <taxon>eudicotyledons</taxon>
        <taxon>Gunneridae</taxon>
        <taxon>Pentapetalae</taxon>
        <taxon>asterids</taxon>
        <taxon>Ericales</taxon>
        <taxon>Actinidiaceae</taxon>
        <taxon>Actinidia</taxon>
    </lineage>
</organism>
<reference evidence="2 3" key="1">
    <citation type="submission" date="2019-07" db="EMBL/GenBank/DDBJ databases">
        <title>De Novo Assembly of kiwifruit Actinidia rufa.</title>
        <authorList>
            <person name="Sugita-Konishi S."/>
            <person name="Sato K."/>
            <person name="Mori E."/>
            <person name="Abe Y."/>
            <person name="Kisaki G."/>
            <person name="Hamano K."/>
            <person name="Suezawa K."/>
            <person name="Otani M."/>
            <person name="Fukuda T."/>
            <person name="Manabe T."/>
            <person name="Gomi K."/>
            <person name="Tabuchi M."/>
            <person name="Akimitsu K."/>
            <person name="Kataoka I."/>
        </authorList>
    </citation>
    <scope>NUCLEOTIDE SEQUENCE [LARGE SCALE GENOMIC DNA]</scope>
    <source>
        <strain evidence="3">cv. Fuchu</strain>
    </source>
</reference>
<protein>
    <submittedName>
        <fullName evidence="2">Uncharacterized protein</fullName>
    </submittedName>
</protein>
<name>A0A7J0GQF2_9ERIC</name>
<gene>
    <name evidence="2" type="ORF">Acr_23g0014040</name>
</gene>